<proteinExistence type="predicted"/>
<evidence type="ECO:0000313" key="1">
    <source>
        <dbReference type="EMBL" id="TWT79527.1"/>
    </source>
</evidence>
<accession>A0A5C5YY83</accession>
<keyword evidence="2" id="KW-1185">Reference proteome</keyword>
<comment type="caution">
    <text evidence="1">The sequence shown here is derived from an EMBL/GenBank/DDBJ whole genome shotgun (WGS) entry which is preliminary data.</text>
</comment>
<gene>
    <name evidence="1" type="ORF">CA13_09310</name>
</gene>
<evidence type="ECO:0000313" key="2">
    <source>
        <dbReference type="Proteomes" id="UP000315010"/>
    </source>
</evidence>
<sequence length="87" mass="10038">MLWTKRTKRDHQQRTDSRTQIARSVITLVLTEIAPCVFHVNNRYIAIFGPTHGYSLFRCLDHDHSKSQPPILVLKQRVAIAGVIFKP</sequence>
<dbReference type="AlphaFoldDB" id="A0A5C5YY83"/>
<organism evidence="1 2">
    <name type="scientific">Novipirellula herctigrandis</name>
    <dbReference type="NCBI Taxonomy" id="2527986"/>
    <lineage>
        <taxon>Bacteria</taxon>
        <taxon>Pseudomonadati</taxon>
        <taxon>Planctomycetota</taxon>
        <taxon>Planctomycetia</taxon>
        <taxon>Pirellulales</taxon>
        <taxon>Pirellulaceae</taxon>
        <taxon>Novipirellula</taxon>
    </lineage>
</organism>
<protein>
    <submittedName>
        <fullName evidence="1">Uncharacterized protein</fullName>
    </submittedName>
</protein>
<dbReference type="EMBL" id="SJPJ01000001">
    <property type="protein sequence ID" value="TWT79527.1"/>
    <property type="molecule type" value="Genomic_DNA"/>
</dbReference>
<dbReference type="Proteomes" id="UP000315010">
    <property type="component" value="Unassembled WGS sequence"/>
</dbReference>
<reference evidence="1 2" key="1">
    <citation type="submission" date="2019-02" db="EMBL/GenBank/DDBJ databases">
        <title>Deep-cultivation of Planctomycetes and their phenomic and genomic characterization uncovers novel biology.</title>
        <authorList>
            <person name="Wiegand S."/>
            <person name="Jogler M."/>
            <person name="Boedeker C."/>
            <person name="Pinto D."/>
            <person name="Vollmers J."/>
            <person name="Rivas-Marin E."/>
            <person name="Kohn T."/>
            <person name="Peeters S.H."/>
            <person name="Heuer A."/>
            <person name="Rast P."/>
            <person name="Oberbeckmann S."/>
            <person name="Bunk B."/>
            <person name="Jeske O."/>
            <person name="Meyerdierks A."/>
            <person name="Storesund J.E."/>
            <person name="Kallscheuer N."/>
            <person name="Luecker S."/>
            <person name="Lage O.M."/>
            <person name="Pohl T."/>
            <person name="Merkel B.J."/>
            <person name="Hornburger P."/>
            <person name="Mueller R.-W."/>
            <person name="Bruemmer F."/>
            <person name="Labrenz M."/>
            <person name="Spormann A.M."/>
            <person name="Op Den Camp H."/>
            <person name="Overmann J."/>
            <person name="Amann R."/>
            <person name="Jetten M.S.M."/>
            <person name="Mascher T."/>
            <person name="Medema M.H."/>
            <person name="Devos D.P."/>
            <person name="Kaster A.-K."/>
            <person name="Ovreas L."/>
            <person name="Rohde M."/>
            <person name="Galperin M.Y."/>
            <person name="Jogler C."/>
        </authorList>
    </citation>
    <scope>NUCLEOTIDE SEQUENCE [LARGE SCALE GENOMIC DNA]</scope>
    <source>
        <strain evidence="1 2">CA13</strain>
    </source>
</reference>
<name>A0A5C5YY83_9BACT</name>